<accession>A0AA47L9J7</accession>
<protein>
    <submittedName>
        <fullName evidence="2">Uncharacterized protein</fullName>
    </submittedName>
</protein>
<organism evidence="2 3">
    <name type="scientific">Vibrio parahaemolyticus</name>
    <dbReference type="NCBI Taxonomy" id="670"/>
    <lineage>
        <taxon>Bacteria</taxon>
        <taxon>Pseudomonadati</taxon>
        <taxon>Pseudomonadota</taxon>
        <taxon>Gammaproteobacteria</taxon>
        <taxon>Vibrionales</taxon>
        <taxon>Vibrionaceae</taxon>
        <taxon>Vibrio</taxon>
    </lineage>
</organism>
<dbReference type="EMBL" id="CP114195">
    <property type="protein sequence ID" value="WAT93341.1"/>
    <property type="molecule type" value="Genomic_DNA"/>
</dbReference>
<proteinExistence type="predicted"/>
<gene>
    <name evidence="2" type="ORF">O1Q84_20310</name>
</gene>
<name>A0AA47L9J7_VIBPH</name>
<evidence type="ECO:0000313" key="3">
    <source>
        <dbReference type="Proteomes" id="UP001156560"/>
    </source>
</evidence>
<dbReference type="RefSeq" id="WP_146026769.1">
    <property type="nucleotide sequence ID" value="NZ_CP114195.1"/>
</dbReference>
<dbReference type="AlphaFoldDB" id="A0AA47L9J7"/>
<evidence type="ECO:0000256" key="1">
    <source>
        <dbReference type="SAM" id="MobiDB-lite"/>
    </source>
</evidence>
<dbReference type="Proteomes" id="UP001156560">
    <property type="component" value="Chromosome 2"/>
</dbReference>
<sequence>MKPHEIQLKKLTSFSEEFENFSTIQNQALRTPILLFLKALDFHRQPFGLKINPPWCVVPTQSPYDANNDHSSVSHLERRGCSPCEAGSRSMATESGRFGKS</sequence>
<evidence type="ECO:0000313" key="2">
    <source>
        <dbReference type="EMBL" id="WAT93341.1"/>
    </source>
</evidence>
<feature type="region of interest" description="Disordered" evidence="1">
    <location>
        <begin position="68"/>
        <end position="101"/>
    </location>
</feature>
<reference evidence="2" key="1">
    <citation type="submission" date="2022-12" db="EMBL/GenBank/DDBJ databases">
        <title>Vibrio parahaemolyticus become highly virulent by producing novel Tc toxins.</title>
        <authorList>
            <person name="Yang F."/>
            <person name="You Y."/>
            <person name="Lai Q."/>
            <person name="Xu L."/>
            <person name="Li F."/>
        </authorList>
    </citation>
    <scope>NUCLEOTIDE SEQUENCE</scope>
    <source>
        <strain evidence="2">Vp-HL-202005</strain>
    </source>
</reference>